<reference evidence="2 3" key="1">
    <citation type="journal article" date="2019" name="J. Hered.">
        <title>An Improved Genome Assembly for Drosophila navojoa, the Basal Species in the mojavensis Cluster.</title>
        <authorList>
            <person name="Vanderlinde T."/>
            <person name="Dupim E.G."/>
            <person name="Nazario-Yepiz N.O."/>
            <person name="Carvalho A.B."/>
        </authorList>
    </citation>
    <scope>NUCLEOTIDE SEQUENCE [LARGE SCALE GENOMIC DNA]</scope>
    <source>
        <strain evidence="2">Navoj_Jal97</strain>
        <tissue evidence="2">Whole organism</tissue>
    </source>
</reference>
<dbReference type="OrthoDB" id="202234at2759"/>
<sequence length="79" mass="9301">MSSYLELFGLFVLLMLPFLYETNHIFRYYFKFMLYYGIVSLNAIILIPAFLTRPCDVRNLLSCANPYIMGVFEKPECLV</sequence>
<organism evidence="2 3">
    <name type="scientific">Drosophila navojoa</name>
    <name type="common">Fruit fly</name>
    <dbReference type="NCBI Taxonomy" id="7232"/>
    <lineage>
        <taxon>Eukaryota</taxon>
        <taxon>Metazoa</taxon>
        <taxon>Ecdysozoa</taxon>
        <taxon>Arthropoda</taxon>
        <taxon>Hexapoda</taxon>
        <taxon>Insecta</taxon>
        <taxon>Pterygota</taxon>
        <taxon>Neoptera</taxon>
        <taxon>Endopterygota</taxon>
        <taxon>Diptera</taxon>
        <taxon>Brachycera</taxon>
        <taxon>Muscomorpha</taxon>
        <taxon>Ephydroidea</taxon>
        <taxon>Drosophilidae</taxon>
        <taxon>Drosophila</taxon>
    </lineage>
</organism>
<dbReference type="OMA" id="YYFKFVV"/>
<dbReference type="Proteomes" id="UP000295192">
    <property type="component" value="Unassembled WGS sequence"/>
</dbReference>
<evidence type="ECO:0000313" key="3">
    <source>
        <dbReference type="Proteomes" id="UP000295192"/>
    </source>
</evidence>
<protein>
    <submittedName>
        <fullName evidence="2">Uncharacterized protein</fullName>
    </submittedName>
</protein>
<accession>A0A484B1Q5</accession>
<dbReference type="EMBL" id="LSRL02000260">
    <property type="protein sequence ID" value="TDG42202.1"/>
    <property type="molecule type" value="Genomic_DNA"/>
</dbReference>
<keyword evidence="1" id="KW-0472">Membrane</keyword>
<name>A0A484B1Q5_DRONA</name>
<comment type="caution">
    <text evidence="2">The sequence shown here is derived from an EMBL/GenBank/DDBJ whole genome shotgun (WGS) entry which is preliminary data.</text>
</comment>
<evidence type="ECO:0000313" key="2">
    <source>
        <dbReference type="EMBL" id="TDG42202.1"/>
    </source>
</evidence>
<gene>
    <name evidence="2" type="ORF">AWZ03_011377</name>
</gene>
<keyword evidence="3" id="KW-1185">Reference proteome</keyword>
<dbReference type="AlphaFoldDB" id="A0A484B1Q5"/>
<keyword evidence="1" id="KW-1133">Transmembrane helix</keyword>
<keyword evidence="1" id="KW-0812">Transmembrane</keyword>
<dbReference type="STRING" id="7232.A0A484B1Q5"/>
<proteinExistence type="predicted"/>
<feature type="transmembrane region" description="Helical" evidence="1">
    <location>
        <begin position="7"/>
        <end position="26"/>
    </location>
</feature>
<evidence type="ECO:0000256" key="1">
    <source>
        <dbReference type="SAM" id="Phobius"/>
    </source>
</evidence>
<feature type="transmembrane region" description="Helical" evidence="1">
    <location>
        <begin position="32"/>
        <end position="51"/>
    </location>
</feature>